<reference evidence="1" key="2">
    <citation type="submission" date="2023-05" db="EMBL/GenBank/DDBJ databases">
        <authorList>
            <consortium name="Lawrence Berkeley National Laboratory"/>
            <person name="Steindorff A."/>
            <person name="Hensen N."/>
            <person name="Bonometti L."/>
            <person name="Westerberg I."/>
            <person name="Brannstrom I.O."/>
            <person name="Guillou S."/>
            <person name="Cros-Aarteil S."/>
            <person name="Calhoun S."/>
            <person name="Haridas S."/>
            <person name="Kuo A."/>
            <person name="Mondo S."/>
            <person name="Pangilinan J."/>
            <person name="Riley R."/>
            <person name="Labutti K."/>
            <person name="Andreopoulos B."/>
            <person name="Lipzen A."/>
            <person name="Chen C."/>
            <person name="Yanf M."/>
            <person name="Daum C."/>
            <person name="Ng V."/>
            <person name="Clum A."/>
            <person name="Ohm R."/>
            <person name="Martin F."/>
            <person name="Silar P."/>
            <person name="Natvig D."/>
            <person name="Lalanne C."/>
            <person name="Gautier V."/>
            <person name="Ament-Velasquez S.L."/>
            <person name="Kruys A."/>
            <person name="Hutchinson M.I."/>
            <person name="Powell A.J."/>
            <person name="Barry K."/>
            <person name="Miller A.N."/>
            <person name="Grigoriev I.V."/>
            <person name="Debuchy R."/>
            <person name="Gladieux P."/>
            <person name="Thoren M.H."/>
            <person name="Johannesson H."/>
        </authorList>
    </citation>
    <scope>NUCLEOTIDE SEQUENCE</scope>
    <source>
        <strain evidence="1">PSN293</strain>
    </source>
</reference>
<evidence type="ECO:0000313" key="1">
    <source>
        <dbReference type="EMBL" id="KAK4216827.1"/>
    </source>
</evidence>
<proteinExistence type="predicted"/>
<gene>
    <name evidence="1" type="ORF">QBC37DRAFT_453667</name>
</gene>
<comment type="caution">
    <text evidence="1">The sequence shown here is derived from an EMBL/GenBank/DDBJ whole genome shotgun (WGS) entry which is preliminary data.</text>
</comment>
<dbReference type="PANTHER" id="PTHR37018">
    <property type="entry name" value="CULTURE SPECIFIC PROTEIN, PUTATIVE (AFU_ORTHOLOGUE AFUA_2G00130)-RELATED"/>
    <property type="match status" value="1"/>
</dbReference>
<organism evidence="1 2">
    <name type="scientific">Rhypophila decipiens</name>
    <dbReference type="NCBI Taxonomy" id="261697"/>
    <lineage>
        <taxon>Eukaryota</taxon>
        <taxon>Fungi</taxon>
        <taxon>Dikarya</taxon>
        <taxon>Ascomycota</taxon>
        <taxon>Pezizomycotina</taxon>
        <taxon>Sordariomycetes</taxon>
        <taxon>Sordariomycetidae</taxon>
        <taxon>Sordariales</taxon>
        <taxon>Naviculisporaceae</taxon>
        <taxon>Rhypophila</taxon>
    </lineage>
</organism>
<dbReference type="AlphaFoldDB" id="A0AAN6YHM3"/>
<sequence>LCLWPQINAFISGQTPTIFFHRGRTLTEQQHDRSQAEETLSVLEPSQRQQLVFCFGPSTIPLAEHGVQRLIYNNVSDEMASQYKDALLHDPDLHWYLSSETALGLSRLSRPVSSCIHVTGYPLTPDHCCPNCKSSDEGSRNKSQIPHIPKNCTGRRKVWLSAQQKTILDRIEAQALPFVLSTSQPFEAAPRMITTDEQKSALLSDLRGENSLLEKLLAQLTKDNKHLDPADLLITGCVGKLDKLGKVYEVTFMVTEAGPLYLAAAEQTRDFSGAWEADIVDYSDQANLKDNFQPIIERTAQWVKKASVYTGRPDSAYVGPVSLLVVESYDNKGYSLVRAFIRVSQGIYSH</sequence>
<dbReference type="InterPro" id="IPR053269">
    <property type="entry name" value="Asp-Met_ligase"/>
</dbReference>
<dbReference type="EMBL" id="MU858065">
    <property type="protein sequence ID" value="KAK4216827.1"/>
    <property type="molecule type" value="Genomic_DNA"/>
</dbReference>
<accession>A0AAN6YHM3</accession>
<dbReference type="PANTHER" id="PTHR37018:SF1">
    <property type="entry name" value="CULTURE SPECIFIC PROTEIN, PUTATIVE (AFU_ORTHOLOGUE AFUA_2G00130)-RELATED"/>
    <property type="match status" value="1"/>
</dbReference>
<feature type="non-terminal residue" evidence="1">
    <location>
        <position position="1"/>
    </location>
</feature>
<dbReference type="Proteomes" id="UP001301769">
    <property type="component" value="Unassembled WGS sequence"/>
</dbReference>
<keyword evidence="2" id="KW-1185">Reference proteome</keyword>
<name>A0AAN6YHM3_9PEZI</name>
<reference evidence="1" key="1">
    <citation type="journal article" date="2023" name="Mol. Phylogenet. Evol.">
        <title>Genome-scale phylogeny and comparative genomics of the fungal order Sordariales.</title>
        <authorList>
            <person name="Hensen N."/>
            <person name="Bonometti L."/>
            <person name="Westerberg I."/>
            <person name="Brannstrom I.O."/>
            <person name="Guillou S."/>
            <person name="Cros-Aarteil S."/>
            <person name="Calhoun S."/>
            <person name="Haridas S."/>
            <person name="Kuo A."/>
            <person name="Mondo S."/>
            <person name="Pangilinan J."/>
            <person name="Riley R."/>
            <person name="LaButti K."/>
            <person name="Andreopoulos B."/>
            <person name="Lipzen A."/>
            <person name="Chen C."/>
            <person name="Yan M."/>
            <person name="Daum C."/>
            <person name="Ng V."/>
            <person name="Clum A."/>
            <person name="Steindorff A."/>
            <person name="Ohm R.A."/>
            <person name="Martin F."/>
            <person name="Silar P."/>
            <person name="Natvig D.O."/>
            <person name="Lalanne C."/>
            <person name="Gautier V."/>
            <person name="Ament-Velasquez S.L."/>
            <person name="Kruys A."/>
            <person name="Hutchinson M.I."/>
            <person name="Powell A.J."/>
            <person name="Barry K."/>
            <person name="Miller A.N."/>
            <person name="Grigoriev I.V."/>
            <person name="Debuchy R."/>
            <person name="Gladieux P."/>
            <person name="Hiltunen Thoren M."/>
            <person name="Johannesson H."/>
        </authorList>
    </citation>
    <scope>NUCLEOTIDE SEQUENCE</scope>
    <source>
        <strain evidence="1">PSN293</strain>
    </source>
</reference>
<protein>
    <submittedName>
        <fullName evidence="1">Uncharacterized protein</fullName>
    </submittedName>
</protein>
<evidence type="ECO:0000313" key="2">
    <source>
        <dbReference type="Proteomes" id="UP001301769"/>
    </source>
</evidence>